<dbReference type="PRINTS" id="PR00081">
    <property type="entry name" value="GDHRDH"/>
</dbReference>
<sequence length="318" mass="34026">MLRFDGRVVAITGAGRGMGREHALLFASRGAAVVVNDASIAMDGLSTEAVSPADAVVEEIRSAGGTAVVNRANIVDPEGGASVIADAIEHFGGIDVLVNNAGVVGHSSFEDCSIEERDANMAVHFHGAWNVTKEAWRHMKSRRFGRIVNIVSSTAYLGAQNRVAYTSAKGALIGFTRTTALEGEEHGILVNGLGPAGHTRMTAASFKDFGKALTDGSEEASRAWLDRYFNIRHPSVGVLALAHEDCRVTGNFYNCHGGRMWRTFFGEGDGFIASDADFTPEAVMQNWDAVEKLEPYAVLKDPADSMAHLMELVSRAEA</sequence>
<keyword evidence="2" id="KW-0560">Oxidoreductase</keyword>
<evidence type="ECO:0000256" key="3">
    <source>
        <dbReference type="RuleBase" id="RU000363"/>
    </source>
</evidence>
<dbReference type="InterPro" id="IPR002347">
    <property type="entry name" value="SDR_fam"/>
</dbReference>
<dbReference type="Pfam" id="PF00106">
    <property type="entry name" value="adh_short"/>
    <property type="match status" value="1"/>
</dbReference>
<keyword evidence="5" id="KW-1185">Reference proteome</keyword>
<dbReference type="InterPro" id="IPR036291">
    <property type="entry name" value="NAD(P)-bd_dom_sf"/>
</dbReference>
<proteinExistence type="inferred from homology"/>
<comment type="similarity">
    <text evidence="1 3">Belongs to the short-chain dehydrogenases/reductases (SDR) family.</text>
</comment>
<dbReference type="PANTHER" id="PTHR45024">
    <property type="entry name" value="DEHYDROGENASES, SHORT CHAIN"/>
    <property type="match status" value="1"/>
</dbReference>
<dbReference type="AlphaFoldDB" id="G6EGG9"/>
<organism evidence="4 5">
    <name type="scientific">Novosphingobium pentaromativorans US6-1</name>
    <dbReference type="NCBI Taxonomy" id="1088721"/>
    <lineage>
        <taxon>Bacteria</taxon>
        <taxon>Pseudomonadati</taxon>
        <taxon>Pseudomonadota</taxon>
        <taxon>Alphaproteobacteria</taxon>
        <taxon>Sphingomonadales</taxon>
        <taxon>Sphingomonadaceae</taxon>
        <taxon>Novosphingobium</taxon>
    </lineage>
</organism>
<accession>G6EGG9</accession>
<evidence type="ECO:0008006" key="6">
    <source>
        <dbReference type="Google" id="ProtNLM"/>
    </source>
</evidence>
<dbReference type="Gene3D" id="3.40.50.720">
    <property type="entry name" value="NAD(P)-binding Rossmann-like Domain"/>
    <property type="match status" value="1"/>
</dbReference>
<dbReference type="PROSITE" id="PS00061">
    <property type="entry name" value="ADH_SHORT"/>
    <property type="match status" value="1"/>
</dbReference>
<dbReference type="PRINTS" id="PR00080">
    <property type="entry name" value="SDRFAMILY"/>
</dbReference>
<protein>
    <recommendedName>
        <fullName evidence="6">Short-chain dehydrogenase/reductase SDR</fullName>
    </recommendedName>
</protein>
<name>G6EGG9_9SPHN</name>
<dbReference type="eggNOG" id="COG1028">
    <property type="taxonomic scope" value="Bacteria"/>
</dbReference>
<dbReference type="KEGG" id="npn:JI59_21505"/>
<dbReference type="OrthoDB" id="9804774at2"/>
<evidence type="ECO:0000256" key="1">
    <source>
        <dbReference type="ARBA" id="ARBA00006484"/>
    </source>
</evidence>
<dbReference type="InterPro" id="IPR051687">
    <property type="entry name" value="Peroxisomal_Beta-Oxidation"/>
</dbReference>
<dbReference type="SUPFAM" id="SSF51735">
    <property type="entry name" value="NAD(P)-binding Rossmann-fold domains"/>
    <property type="match status" value="1"/>
</dbReference>
<comment type="caution">
    <text evidence="4">The sequence shown here is derived from an EMBL/GenBank/DDBJ whole genome shotgun (WGS) entry which is preliminary data.</text>
</comment>
<evidence type="ECO:0000313" key="4">
    <source>
        <dbReference type="EMBL" id="EHJ59620.1"/>
    </source>
</evidence>
<dbReference type="Proteomes" id="UP000004030">
    <property type="component" value="Unassembled WGS sequence"/>
</dbReference>
<gene>
    <name evidence="4" type="ORF">NSU_3503</name>
</gene>
<dbReference type="GO" id="GO:0016491">
    <property type="term" value="F:oxidoreductase activity"/>
    <property type="evidence" value="ECO:0007669"/>
    <property type="project" value="UniProtKB-KW"/>
</dbReference>
<dbReference type="PANTHER" id="PTHR45024:SF2">
    <property type="entry name" value="SCP2 DOMAIN-CONTAINING PROTEIN"/>
    <property type="match status" value="1"/>
</dbReference>
<evidence type="ECO:0000256" key="2">
    <source>
        <dbReference type="ARBA" id="ARBA00023002"/>
    </source>
</evidence>
<dbReference type="InterPro" id="IPR020904">
    <property type="entry name" value="Sc_DH/Rdtase_CS"/>
</dbReference>
<evidence type="ECO:0000313" key="5">
    <source>
        <dbReference type="Proteomes" id="UP000004030"/>
    </source>
</evidence>
<reference evidence="4 5" key="1">
    <citation type="journal article" date="2012" name="J. Bacteriol.">
        <title>Genome sequence of benzo(a)pyrene-degrading bacterium Novosphingobium pentaromativorans US6-1.</title>
        <authorList>
            <person name="Luo Y.R."/>
            <person name="Kang S.G."/>
            <person name="Kim S.J."/>
            <person name="Kim M.R."/>
            <person name="Li N."/>
            <person name="Lee J.H."/>
            <person name="Kwon K.K."/>
        </authorList>
    </citation>
    <scope>NUCLEOTIDE SEQUENCE [LARGE SCALE GENOMIC DNA]</scope>
    <source>
        <strain evidence="4 5">US6-1</strain>
    </source>
</reference>
<dbReference type="RefSeq" id="WP_007014411.1">
    <property type="nucleotide sequence ID" value="NZ_AGFM01000055.1"/>
</dbReference>
<dbReference type="EMBL" id="AGFM01000055">
    <property type="protein sequence ID" value="EHJ59620.1"/>
    <property type="molecule type" value="Genomic_DNA"/>
</dbReference>
<dbReference type="PATRIC" id="fig|1088721.3.peg.3457"/>